<reference evidence="3" key="1">
    <citation type="submission" date="2022-12" db="EMBL/GenBank/DDBJ databases">
        <authorList>
            <person name="Alioto T."/>
            <person name="Alioto T."/>
            <person name="Gomez Garrido J."/>
        </authorList>
    </citation>
    <scope>NUCLEOTIDE SEQUENCE</scope>
</reference>
<dbReference type="PANTHER" id="PTHR28532">
    <property type="entry name" value="GEO13458P1"/>
    <property type="match status" value="1"/>
</dbReference>
<dbReference type="AlphaFoldDB" id="A0AA35NTK9"/>
<evidence type="ECO:0000256" key="1">
    <source>
        <dbReference type="ARBA" id="ARBA00038090"/>
    </source>
</evidence>
<proteinExistence type="inferred from homology"/>
<protein>
    <submittedName>
        <fullName evidence="3">Yae1_N domain-containing protein</fullName>
    </submittedName>
</protein>
<evidence type="ECO:0000313" key="3">
    <source>
        <dbReference type="EMBL" id="CAI5763571.1"/>
    </source>
</evidence>
<evidence type="ECO:0000259" key="2">
    <source>
        <dbReference type="Pfam" id="PF09811"/>
    </source>
</evidence>
<keyword evidence="4" id="KW-1185">Reference proteome</keyword>
<dbReference type="PANTHER" id="PTHR28532:SF1">
    <property type="entry name" value="ORAL CANCER OVEREXPRESSED 1"/>
    <property type="match status" value="1"/>
</dbReference>
<name>A0AA35NTK9_9SAUR</name>
<dbReference type="Proteomes" id="UP001178461">
    <property type="component" value="Chromosome 1"/>
</dbReference>
<sequence>MEADAGGSDAFDTIVMAETRFHGEGYQEGYAEGTRVGLLEGRQYGIQQGAKIGLEIGSYLGFAMTWQKLLHKGSDEKNSGEETLCAHGHHVVSTKQEGFF</sequence>
<dbReference type="InterPro" id="IPR019191">
    <property type="entry name" value="Essential_protein_Yae1_N"/>
</dbReference>
<evidence type="ECO:0000313" key="4">
    <source>
        <dbReference type="Proteomes" id="UP001178461"/>
    </source>
</evidence>
<dbReference type="Pfam" id="PF09811">
    <property type="entry name" value="Yae1_N"/>
    <property type="match status" value="1"/>
</dbReference>
<dbReference type="EMBL" id="OX395126">
    <property type="protein sequence ID" value="CAI5763571.1"/>
    <property type="molecule type" value="Genomic_DNA"/>
</dbReference>
<accession>A0AA35NTK9</accession>
<organism evidence="3 4">
    <name type="scientific">Podarcis lilfordi</name>
    <name type="common">Lilford's wall lizard</name>
    <dbReference type="NCBI Taxonomy" id="74358"/>
    <lineage>
        <taxon>Eukaryota</taxon>
        <taxon>Metazoa</taxon>
        <taxon>Chordata</taxon>
        <taxon>Craniata</taxon>
        <taxon>Vertebrata</taxon>
        <taxon>Euteleostomi</taxon>
        <taxon>Lepidosauria</taxon>
        <taxon>Squamata</taxon>
        <taxon>Bifurcata</taxon>
        <taxon>Unidentata</taxon>
        <taxon>Episquamata</taxon>
        <taxon>Laterata</taxon>
        <taxon>Lacertibaenia</taxon>
        <taxon>Lacertidae</taxon>
        <taxon>Podarcis</taxon>
    </lineage>
</organism>
<gene>
    <name evidence="3" type="ORF">PODLI_1B003795</name>
</gene>
<dbReference type="InterPro" id="IPR052436">
    <property type="entry name" value="LTO1_adapter"/>
</dbReference>
<feature type="domain" description="Essential protein Yae1 N-terminal" evidence="2">
    <location>
        <begin position="25"/>
        <end position="63"/>
    </location>
</feature>
<comment type="similarity">
    <text evidence="1">Belongs to the LTO1 family.</text>
</comment>